<evidence type="ECO:0000313" key="2">
    <source>
        <dbReference type="EMBL" id="KAA6383648.1"/>
    </source>
</evidence>
<comment type="caution">
    <text evidence="2">The sequence shown here is derived from an EMBL/GenBank/DDBJ whole genome shotgun (WGS) entry which is preliminary data.</text>
</comment>
<reference evidence="2 3" key="1">
    <citation type="submission" date="2019-03" db="EMBL/GenBank/DDBJ databases">
        <title>Single cell metagenomics reveals metabolic interactions within the superorganism composed of flagellate Streblomastix strix and complex community of Bacteroidetes bacteria on its surface.</title>
        <authorList>
            <person name="Treitli S.C."/>
            <person name="Kolisko M."/>
            <person name="Husnik F."/>
            <person name="Keeling P."/>
            <person name="Hampl V."/>
        </authorList>
    </citation>
    <scope>NUCLEOTIDE SEQUENCE [LARGE SCALE GENOMIC DNA]</scope>
    <source>
        <strain evidence="2">ST1C</strain>
    </source>
</reference>
<dbReference type="EMBL" id="SNRW01006142">
    <property type="protein sequence ID" value="KAA6383648.1"/>
    <property type="molecule type" value="Genomic_DNA"/>
</dbReference>
<name>A0A5J4VM30_9EUKA</name>
<dbReference type="Proteomes" id="UP000324800">
    <property type="component" value="Unassembled WGS sequence"/>
</dbReference>
<protein>
    <submittedName>
        <fullName evidence="2">Uncharacterized protein</fullName>
    </submittedName>
</protein>
<organism evidence="2 3">
    <name type="scientific">Streblomastix strix</name>
    <dbReference type="NCBI Taxonomy" id="222440"/>
    <lineage>
        <taxon>Eukaryota</taxon>
        <taxon>Metamonada</taxon>
        <taxon>Preaxostyla</taxon>
        <taxon>Oxymonadida</taxon>
        <taxon>Streblomastigidae</taxon>
        <taxon>Streblomastix</taxon>
    </lineage>
</organism>
<sequence>MALDQRHHVNQSDNNSSEPADNENDFLVRARLKFHSMSSQTRQTAILKITMITPHLPSTEYDNLDIWQTSCDEEMRNANLEQLRQTRAELYDDSDDETSTESKEFDLSVILRRRLLDDELETEAESSEIDSLAFQDPDAMEILNMLAPTAKKNQRDYKKTAIRLNFQRINQQAKDHDSLAPEFDENHIKAIRERSRVDQSQLKFAMPPKNVEGEKTAQQGSLIRNLVAAQGTNVLAAEAIFQEGKMEAAERILDTFELIGQAIGEAQQLRKQHLYHRCSRFSNNKSSTSAAFSSKMKKAMKEKGQSVQVIALIKIEAFKDCSIIQDLRQVEEEAQEEEKKCKRIYFNLK</sequence>
<evidence type="ECO:0000256" key="1">
    <source>
        <dbReference type="SAM" id="MobiDB-lite"/>
    </source>
</evidence>
<evidence type="ECO:0000313" key="3">
    <source>
        <dbReference type="Proteomes" id="UP000324800"/>
    </source>
</evidence>
<proteinExistence type="predicted"/>
<dbReference type="AlphaFoldDB" id="A0A5J4VM30"/>
<accession>A0A5J4VM30</accession>
<feature type="region of interest" description="Disordered" evidence="1">
    <location>
        <begin position="1"/>
        <end position="22"/>
    </location>
</feature>
<gene>
    <name evidence="2" type="ORF">EZS28_020825</name>
</gene>